<dbReference type="OrthoDB" id="7346865at2"/>
<evidence type="ECO:0000256" key="4">
    <source>
        <dbReference type="ARBA" id="ARBA00022729"/>
    </source>
</evidence>
<dbReference type="GO" id="GO:0006829">
    <property type="term" value="P:zinc ion transport"/>
    <property type="evidence" value="ECO:0007669"/>
    <property type="project" value="UniProtKB-KW"/>
</dbReference>
<evidence type="ECO:0000313" key="8">
    <source>
        <dbReference type="Proteomes" id="UP000006764"/>
    </source>
</evidence>
<keyword evidence="3" id="KW-0813">Transport</keyword>
<evidence type="ECO:0000256" key="3">
    <source>
        <dbReference type="ARBA" id="ARBA00022448"/>
    </source>
</evidence>
<dbReference type="Proteomes" id="UP000006764">
    <property type="component" value="Chromosome"/>
</dbReference>
<evidence type="ECO:0000313" key="7">
    <source>
        <dbReference type="EMBL" id="AJD49944.1"/>
    </source>
</evidence>
<gene>
    <name evidence="7" type="ORF">S7S_17660</name>
</gene>
<dbReference type="AlphaFoldDB" id="A0A0B4XNM4"/>
<keyword evidence="5" id="KW-0862">Zinc</keyword>
<keyword evidence="5" id="KW-0406">Ion transport</keyword>
<dbReference type="GO" id="GO:0046872">
    <property type="term" value="F:metal ion binding"/>
    <property type="evidence" value="ECO:0007669"/>
    <property type="project" value="InterPro"/>
</dbReference>
<sequence>MRVLLAALLLCLNGVVAAAEVSRPKVLASTEPVAMLLREVLGDAVRVETLMLPNQTPHNASFTPGQARQVREADLLVWLGADAEPGMAGLLKRHAGRQLALTDLDGVYRRDGDEGHDHHHDDDAHHHGLLDPHLWLYPANMRRLAQALPAEADALGLSRDEVVQRVALFDAALTETEAAVRAALAPVAGTPYLSHHDAWAYFSDAFGVRRPLVINHNIEASASSRRFVELSSTLQAQQVHCVMAEPEARRALLERLCRDQCRLVQADPLGRDVAGGTYSGLLTHLQGLFSQCLTAP</sequence>
<dbReference type="Pfam" id="PF01297">
    <property type="entry name" value="ZnuA"/>
    <property type="match status" value="1"/>
</dbReference>
<dbReference type="KEGG" id="apac:S7S_17660"/>
<dbReference type="InterPro" id="IPR050492">
    <property type="entry name" value="Bact_metal-bind_prot9"/>
</dbReference>
<comment type="similarity">
    <text evidence="1">Belongs to the bacterial solute-binding protein 9 family.</text>
</comment>
<reference evidence="7 8" key="1">
    <citation type="journal article" date="2012" name="J. Bacteriol.">
        <title>Genome sequence of an alkane-degrading bacterium, Alcanivorax pacificus type strain W11-5, isolated from deep sea sediment.</title>
        <authorList>
            <person name="Lai Q."/>
            <person name="Shao Z."/>
        </authorList>
    </citation>
    <scope>NUCLEOTIDE SEQUENCE [LARGE SCALE GENOMIC DNA]</scope>
    <source>
        <strain evidence="7 8">W11-5</strain>
    </source>
</reference>
<evidence type="ECO:0000256" key="5">
    <source>
        <dbReference type="ARBA" id="ARBA00022906"/>
    </source>
</evidence>
<dbReference type="HOGENOM" id="CLU_016838_1_2_6"/>
<evidence type="ECO:0000256" key="6">
    <source>
        <dbReference type="SAM" id="SignalP"/>
    </source>
</evidence>
<dbReference type="STRING" id="391936.S7S_17660"/>
<accession>A0A0B4XNM4</accession>
<dbReference type="InterPro" id="IPR006127">
    <property type="entry name" value="ZnuA-like"/>
</dbReference>
<organism evidence="7 8">
    <name type="scientific">Isoalcanivorax pacificus W11-5</name>
    <dbReference type="NCBI Taxonomy" id="391936"/>
    <lineage>
        <taxon>Bacteria</taxon>
        <taxon>Pseudomonadati</taxon>
        <taxon>Pseudomonadota</taxon>
        <taxon>Gammaproteobacteria</taxon>
        <taxon>Oceanospirillales</taxon>
        <taxon>Alcanivoracaceae</taxon>
        <taxon>Isoalcanivorax</taxon>
    </lineage>
</organism>
<dbReference type="PANTHER" id="PTHR42953">
    <property type="entry name" value="HIGH-AFFINITY ZINC UPTAKE SYSTEM PROTEIN ZNUA-RELATED"/>
    <property type="match status" value="1"/>
</dbReference>
<dbReference type="SUPFAM" id="SSF53807">
    <property type="entry name" value="Helical backbone' metal receptor"/>
    <property type="match status" value="1"/>
</dbReference>
<feature type="signal peptide" evidence="6">
    <location>
        <begin position="1"/>
        <end position="18"/>
    </location>
</feature>
<keyword evidence="5" id="KW-0864">Zinc transport</keyword>
<keyword evidence="4 6" id="KW-0732">Signal</keyword>
<name>A0A0B4XNM4_9GAMM</name>
<dbReference type="EMBL" id="CP004387">
    <property type="protein sequence ID" value="AJD49944.1"/>
    <property type="molecule type" value="Genomic_DNA"/>
</dbReference>
<keyword evidence="8" id="KW-1185">Reference proteome</keyword>
<dbReference type="Gene3D" id="3.40.50.1980">
    <property type="entry name" value="Nitrogenase molybdenum iron protein domain"/>
    <property type="match status" value="2"/>
</dbReference>
<feature type="chain" id="PRO_5002111286" description="High-affinity zinc uptake system protein ZnuA" evidence="6">
    <location>
        <begin position="19"/>
        <end position="296"/>
    </location>
</feature>
<protein>
    <recommendedName>
        <fullName evidence="2">High-affinity zinc uptake system protein ZnuA</fullName>
    </recommendedName>
</protein>
<evidence type="ECO:0000256" key="1">
    <source>
        <dbReference type="ARBA" id="ARBA00011028"/>
    </source>
</evidence>
<evidence type="ECO:0000256" key="2">
    <source>
        <dbReference type="ARBA" id="ARBA00015915"/>
    </source>
</evidence>
<dbReference type="PANTHER" id="PTHR42953:SF3">
    <property type="entry name" value="HIGH-AFFINITY ZINC UPTAKE SYSTEM PROTEIN ZNUA"/>
    <property type="match status" value="1"/>
</dbReference>
<dbReference type="RefSeq" id="WP_008734756.1">
    <property type="nucleotide sequence ID" value="NZ_CP004387.1"/>
</dbReference>
<proteinExistence type="inferred from homology"/>